<sequence>MAELEYLSEHLNALLLSLNDAARRKMATVIARKIRASQSQRITRQQNPDGSAYIPRKNLRKRKGQIKKKMFMKLKTTRFMKIENIPNGVTIGFDQRVSRLARIHQDGLIDTLKYNGRTFKVRYAQRQLLGFTDAEVEMIENDVLSFIDSK</sequence>
<dbReference type="NCBIfam" id="TIGR01635">
    <property type="entry name" value="tail_comp_S"/>
    <property type="match status" value="1"/>
</dbReference>
<dbReference type="RefSeq" id="WP_086223578.1">
    <property type="nucleotide sequence ID" value="NZ_BJLJ01000011.1"/>
</dbReference>
<dbReference type="EMBL" id="BJLJ01000011">
    <property type="protein sequence ID" value="GEA68479.1"/>
    <property type="molecule type" value="Genomic_DNA"/>
</dbReference>
<gene>
    <name evidence="1" type="primary">S</name>
    <name evidence="1" type="ORF">PA3_26370</name>
</gene>
<dbReference type="AlphaFoldDB" id="A0A4Y3J962"/>
<proteinExistence type="predicted"/>
<comment type="caution">
    <text evidence="1">The sequence shown here is derived from an EMBL/GenBank/DDBJ whole genome shotgun (WGS) entry which is preliminary data.</text>
</comment>
<evidence type="ECO:0000313" key="1">
    <source>
        <dbReference type="EMBL" id="GEA68479.1"/>
    </source>
</evidence>
<organism evidence="1 2">
    <name type="scientific">Acinetobacter pittii</name>
    <name type="common">Acinetobacter genomosp. 3</name>
    <dbReference type="NCBI Taxonomy" id="48296"/>
    <lineage>
        <taxon>Bacteria</taxon>
        <taxon>Pseudomonadati</taxon>
        <taxon>Pseudomonadota</taxon>
        <taxon>Gammaproteobacteria</taxon>
        <taxon>Moraxellales</taxon>
        <taxon>Moraxellaceae</taxon>
        <taxon>Acinetobacter</taxon>
        <taxon>Acinetobacter calcoaceticus/baumannii complex</taxon>
    </lineage>
</organism>
<accession>A0A4Y3J962</accession>
<dbReference type="Proteomes" id="UP000317717">
    <property type="component" value="Unassembled WGS sequence"/>
</dbReference>
<dbReference type="Pfam" id="PF05069">
    <property type="entry name" value="Phage_tail_S"/>
    <property type="match status" value="1"/>
</dbReference>
<reference evidence="1 2" key="1">
    <citation type="submission" date="2019-06" db="EMBL/GenBank/DDBJ databases">
        <title>Whole genome shotgun sequence of Acinetobacter pittii NBRC 110514.</title>
        <authorList>
            <person name="Hosoyama A."/>
            <person name="Uohara A."/>
            <person name="Ohji S."/>
            <person name="Ichikawa N."/>
        </authorList>
    </citation>
    <scope>NUCLEOTIDE SEQUENCE [LARGE SCALE GENOMIC DNA]</scope>
    <source>
        <strain evidence="1 2">NBRC 110514</strain>
    </source>
</reference>
<evidence type="ECO:0000313" key="2">
    <source>
        <dbReference type="Proteomes" id="UP000317717"/>
    </source>
</evidence>
<protein>
    <submittedName>
        <fullName evidence="1">Virion morphogenesis protein</fullName>
    </submittedName>
</protein>
<name>A0A4Y3J962_ACIPI</name>
<dbReference type="InterPro" id="IPR006522">
    <property type="entry name" value="Phage_virion_morphogenesis"/>
</dbReference>